<protein>
    <submittedName>
        <fullName evidence="4">Alpha/beta hydrolase</fullName>
    </submittedName>
</protein>
<evidence type="ECO:0000256" key="1">
    <source>
        <dbReference type="ARBA" id="ARBA00022801"/>
    </source>
</evidence>
<dbReference type="PRINTS" id="PR00111">
    <property type="entry name" value="ABHYDROLASE"/>
</dbReference>
<comment type="caution">
    <text evidence="4">The sequence shown here is derived from an EMBL/GenBank/DDBJ whole genome shotgun (WGS) entry which is preliminary data.</text>
</comment>
<evidence type="ECO:0000313" key="4">
    <source>
        <dbReference type="EMBL" id="MCO4293198.1"/>
    </source>
</evidence>
<dbReference type="Proteomes" id="UP001155182">
    <property type="component" value="Unassembled WGS sequence"/>
</dbReference>
<dbReference type="PANTHER" id="PTHR43798:SF31">
    <property type="entry name" value="AB HYDROLASE SUPERFAMILY PROTEIN YCLE"/>
    <property type="match status" value="1"/>
</dbReference>
<dbReference type="InterPro" id="IPR029058">
    <property type="entry name" value="AB_hydrolase_fold"/>
</dbReference>
<dbReference type="EMBL" id="JAMWYS010000033">
    <property type="protein sequence ID" value="MCO4293198.1"/>
    <property type="molecule type" value="Genomic_DNA"/>
</dbReference>
<dbReference type="GO" id="GO:0016787">
    <property type="term" value="F:hydrolase activity"/>
    <property type="evidence" value="ECO:0007669"/>
    <property type="project" value="UniProtKB-KW"/>
</dbReference>
<dbReference type="AlphaFoldDB" id="A0A9X2JCL4"/>
<keyword evidence="5" id="KW-1185">Reference proteome</keyword>
<evidence type="ECO:0000256" key="2">
    <source>
        <dbReference type="SAM" id="SignalP"/>
    </source>
</evidence>
<dbReference type="Pfam" id="PF00561">
    <property type="entry name" value="Abhydrolase_1"/>
    <property type="match status" value="1"/>
</dbReference>
<dbReference type="GO" id="GO:0016020">
    <property type="term" value="C:membrane"/>
    <property type="evidence" value="ECO:0007669"/>
    <property type="project" value="TreeGrafter"/>
</dbReference>
<name>A0A9X2JCL4_9SPHI</name>
<dbReference type="InterPro" id="IPR000073">
    <property type="entry name" value="AB_hydrolase_1"/>
</dbReference>
<accession>A0A9X2JCL4</accession>
<keyword evidence="1 4" id="KW-0378">Hydrolase</keyword>
<dbReference type="RefSeq" id="WP_252587701.1">
    <property type="nucleotide sequence ID" value="NZ_JAMWYS010000033.1"/>
</dbReference>
<feature type="chain" id="PRO_5040795933" evidence="2">
    <location>
        <begin position="23"/>
        <end position="280"/>
    </location>
</feature>
<evidence type="ECO:0000259" key="3">
    <source>
        <dbReference type="Pfam" id="PF00561"/>
    </source>
</evidence>
<sequence length="280" mass="31224">MKKIKFLLILLAFILVCINVFAAASHPFNVSVSGKGKQAIVFIPGFTCSGDVWNETTIQLSRNYKCYTLTMPGFAGQKAQDEPSLKGWVKDIIEFIKTEKIEKPIVIGHSMGGVLALMLASDHPDKIAKIVVVDALPCLSAVFNPAFKSVETPDCSKLIETYTQMDNAKFAVAQAAGVKRLVADTSKYQLITQWGIQTDRKTYGKMYCDLTNTDLRAQLSSIKCPALILLEAPFKQFDSVMRAQYAQLASAQIEYSSKALHFIMYDDKDWYMTQLTTFIK</sequence>
<reference evidence="4" key="1">
    <citation type="submission" date="2022-06" db="EMBL/GenBank/DDBJ databases">
        <title>Solitalea sp. MAHUQ-68 isolated from rhizospheric soil.</title>
        <authorList>
            <person name="Huq M.A."/>
        </authorList>
    </citation>
    <scope>NUCLEOTIDE SEQUENCE</scope>
    <source>
        <strain evidence="4">MAHUQ-68</strain>
    </source>
</reference>
<dbReference type="InterPro" id="IPR050266">
    <property type="entry name" value="AB_hydrolase_sf"/>
</dbReference>
<evidence type="ECO:0000313" key="5">
    <source>
        <dbReference type="Proteomes" id="UP001155182"/>
    </source>
</evidence>
<gene>
    <name evidence="4" type="ORF">NF867_10015</name>
</gene>
<organism evidence="4 5">
    <name type="scientific">Solitalea agri</name>
    <dbReference type="NCBI Taxonomy" id="2953739"/>
    <lineage>
        <taxon>Bacteria</taxon>
        <taxon>Pseudomonadati</taxon>
        <taxon>Bacteroidota</taxon>
        <taxon>Sphingobacteriia</taxon>
        <taxon>Sphingobacteriales</taxon>
        <taxon>Sphingobacteriaceae</taxon>
        <taxon>Solitalea</taxon>
    </lineage>
</organism>
<dbReference type="PANTHER" id="PTHR43798">
    <property type="entry name" value="MONOACYLGLYCEROL LIPASE"/>
    <property type="match status" value="1"/>
</dbReference>
<dbReference type="SUPFAM" id="SSF53474">
    <property type="entry name" value="alpha/beta-Hydrolases"/>
    <property type="match status" value="1"/>
</dbReference>
<proteinExistence type="predicted"/>
<feature type="signal peptide" evidence="2">
    <location>
        <begin position="1"/>
        <end position="22"/>
    </location>
</feature>
<dbReference type="Gene3D" id="3.40.50.1820">
    <property type="entry name" value="alpha/beta hydrolase"/>
    <property type="match status" value="1"/>
</dbReference>
<keyword evidence="2" id="KW-0732">Signal</keyword>
<feature type="domain" description="AB hydrolase-1" evidence="3">
    <location>
        <begin position="39"/>
        <end position="138"/>
    </location>
</feature>